<dbReference type="Proteomes" id="UP001270362">
    <property type="component" value="Unassembled WGS sequence"/>
</dbReference>
<organism evidence="2 3">
    <name type="scientific">Podospora appendiculata</name>
    <dbReference type="NCBI Taxonomy" id="314037"/>
    <lineage>
        <taxon>Eukaryota</taxon>
        <taxon>Fungi</taxon>
        <taxon>Dikarya</taxon>
        <taxon>Ascomycota</taxon>
        <taxon>Pezizomycotina</taxon>
        <taxon>Sordariomycetes</taxon>
        <taxon>Sordariomycetidae</taxon>
        <taxon>Sordariales</taxon>
        <taxon>Podosporaceae</taxon>
        <taxon>Podospora</taxon>
    </lineage>
</organism>
<sequence>MKPSVIFFLFFGLVAGLAIPARSPEPAPSPEAETQRRLHEFYYGSEACHSVLTICRVDSDCCPGMRCGTYDGEALCTPGH</sequence>
<accession>A0AAE0XIY5</accession>
<keyword evidence="1" id="KW-0732">Signal</keyword>
<reference evidence="2" key="1">
    <citation type="journal article" date="2023" name="Mol. Phylogenet. Evol.">
        <title>Genome-scale phylogeny and comparative genomics of the fungal order Sordariales.</title>
        <authorList>
            <person name="Hensen N."/>
            <person name="Bonometti L."/>
            <person name="Westerberg I."/>
            <person name="Brannstrom I.O."/>
            <person name="Guillou S."/>
            <person name="Cros-Aarteil S."/>
            <person name="Calhoun S."/>
            <person name="Haridas S."/>
            <person name="Kuo A."/>
            <person name="Mondo S."/>
            <person name="Pangilinan J."/>
            <person name="Riley R."/>
            <person name="LaButti K."/>
            <person name="Andreopoulos B."/>
            <person name="Lipzen A."/>
            <person name="Chen C."/>
            <person name="Yan M."/>
            <person name="Daum C."/>
            <person name="Ng V."/>
            <person name="Clum A."/>
            <person name="Steindorff A."/>
            <person name="Ohm R.A."/>
            <person name="Martin F."/>
            <person name="Silar P."/>
            <person name="Natvig D.O."/>
            <person name="Lalanne C."/>
            <person name="Gautier V."/>
            <person name="Ament-Velasquez S.L."/>
            <person name="Kruys A."/>
            <person name="Hutchinson M.I."/>
            <person name="Powell A.J."/>
            <person name="Barry K."/>
            <person name="Miller A.N."/>
            <person name="Grigoriev I.V."/>
            <person name="Debuchy R."/>
            <person name="Gladieux P."/>
            <person name="Hiltunen Thoren M."/>
            <person name="Johannesson H."/>
        </authorList>
    </citation>
    <scope>NUCLEOTIDE SEQUENCE</scope>
    <source>
        <strain evidence="2">CBS 314.62</strain>
    </source>
</reference>
<proteinExistence type="predicted"/>
<keyword evidence="3" id="KW-1185">Reference proteome</keyword>
<feature type="signal peptide" evidence="1">
    <location>
        <begin position="1"/>
        <end position="16"/>
    </location>
</feature>
<feature type="chain" id="PRO_5042196655" evidence="1">
    <location>
        <begin position="17"/>
        <end position="80"/>
    </location>
</feature>
<comment type="caution">
    <text evidence="2">The sequence shown here is derived from an EMBL/GenBank/DDBJ whole genome shotgun (WGS) entry which is preliminary data.</text>
</comment>
<evidence type="ECO:0000313" key="3">
    <source>
        <dbReference type="Proteomes" id="UP001270362"/>
    </source>
</evidence>
<reference evidence="2" key="2">
    <citation type="submission" date="2023-06" db="EMBL/GenBank/DDBJ databases">
        <authorList>
            <consortium name="Lawrence Berkeley National Laboratory"/>
            <person name="Haridas S."/>
            <person name="Hensen N."/>
            <person name="Bonometti L."/>
            <person name="Westerberg I."/>
            <person name="Brannstrom I.O."/>
            <person name="Guillou S."/>
            <person name="Cros-Aarteil S."/>
            <person name="Calhoun S."/>
            <person name="Kuo A."/>
            <person name="Mondo S."/>
            <person name="Pangilinan J."/>
            <person name="Riley R."/>
            <person name="Labutti K."/>
            <person name="Andreopoulos B."/>
            <person name="Lipzen A."/>
            <person name="Chen C."/>
            <person name="Yanf M."/>
            <person name="Daum C."/>
            <person name="Ng V."/>
            <person name="Clum A."/>
            <person name="Steindorff A."/>
            <person name="Ohm R."/>
            <person name="Martin F."/>
            <person name="Silar P."/>
            <person name="Natvig D."/>
            <person name="Lalanne C."/>
            <person name="Gautier V."/>
            <person name="Ament-Velasquez S.L."/>
            <person name="Kruys A."/>
            <person name="Hutchinson M.I."/>
            <person name="Powell A.J."/>
            <person name="Barry K."/>
            <person name="Miller A.N."/>
            <person name="Grigoriev I.V."/>
            <person name="Debuchy R."/>
            <person name="Gladieux P."/>
            <person name="Thoren M.H."/>
            <person name="Johannesson H."/>
        </authorList>
    </citation>
    <scope>NUCLEOTIDE SEQUENCE</scope>
    <source>
        <strain evidence="2">CBS 314.62</strain>
    </source>
</reference>
<evidence type="ECO:0000256" key="1">
    <source>
        <dbReference type="SAM" id="SignalP"/>
    </source>
</evidence>
<name>A0AAE0XIY5_9PEZI</name>
<evidence type="ECO:0000313" key="2">
    <source>
        <dbReference type="EMBL" id="KAK3694140.1"/>
    </source>
</evidence>
<dbReference type="EMBL" id="JAULSO010000001">
    <property type="protein sequence ID" value="KAK3694140.1"/>
    <property type="molecule type" value="Genomic_DNA"/>
</dbReference>
<gene>
    <name evidence="2" type="ORF">B0T22DRAFT_62774</name>
</gene>
<protein>
    <submittedName>
        <fullName evidence="2">Uncharacterized protein</fullName>
    </submittedName>
</protein>
<dbReference type="AlphaFoldDB" id="A0AAE0XIY5"/>